<keyword evidence="3" id="KW-0805">Transcription regulation</keyword>
<reference evidence="8" key="1">
    <citation type="submission" date="2022-10" db="EMBL/GenBank/DDBJ databases">
        <title>The complete genomes of actinobacterial strains from the NBC collection.</title>
        <authorList>
            <person name="Joergensen T.S."/>
            <person name="Alvarez Arevalo M."/>
            <person name="Sterndorff E.B."/>
            <person name="Faurdal D."/>
            <person name="Vuksanovic O."/>
            <person name="Mourched A.-S."/>
            <person name="Charusanti P."/>
            <person name="Shaw S."/>
            <person name="Blin K."/>
            <person name="Weber T."/>
        </authorList>
    </citation>
    <scope>NUCLEOTIDE SEQUENCE</scope>
    <source>
        <strain evidence="8">NBC_00222</strain>
    </source>
</reference>
<evidence type="ECO:0000259" key="7">
    <source>
        <dbReference type="PROSITE" id="PS50949"/>
    </source>
</evidence>
<keyword evidence="4" id="KW-0238">DNA-binding</keyword>
<dbReference type="CDD" id="cd00609">
    <property type="entry name" value="AAT_like"/>
    <property type="match status" value="1"/>
</dbReference>
<dbReference type="Proteomes" id="UP001432222">
    <property type="component" value="Chromosome"/>
</dbReference>
<dbReference type="SUPFAM" id="SSF46785">
    <property type="entry name" value="Winged helix' DNA-binding domain"/>
    <property type="match status" value="1"/>
</dbReference>
<dbReference type="SUPFAM" id="SSF53383">
    <property type="entry name" value="PLP-dependent transferases"/>
    <property type="match status" value="1"/>
</dbReference>
<evidence type="ECO:0000313" key="8">
    <source>
        <dbReference type="EMBL" id="WUQ85330.1"/>
    </source>
</evidence>
<feature type="compositionally biased region" description="Low complexity" evidence="6">
    <location>
        <begin position="134"/>
        <end position="149"/>
    </location>
</feature>
<dbReference type="InterPro" id="IPR036390">
    <property type="entry name" value="WH_DNA-bd_sf"/>
</dbReference>
<evidence type="ECO:0000256" key="6">
    <source>
        <dbReference type="SAM" id="MobiDB-lite"/>
    </source>
</evidence>
<evidence type="ECO:0000256" key="5">
    <source>
        <dbReference type="ARBA" id="ARBA00023163"/>
    </source>
</evidence>
<organism evidence="8 9">
    <name type="scientific">Kitasatospora purpeofusca</name>
    <dbReference type="NCBI Taxonomy" id="67352"/>
    <lineage>
        <taxon>Bacteria</taxon>
        <taxon>Bacillati</taxon>
        <taxon>Actinomycetota</taxon>
        <taxon>Actinomycetes</taxon>
        <taxon>Kitasatosporales</taxon>
        <taxon>Streptomycetaceae</taxon>
        <taxon>Kitasatospora</taxon>
    </lineage>
</organism>
<feature type="domain" description="HTH gntR-type" evidence="7">
    <location>
        <begin position="69"/>
        <end position="137"/>
    </location>
</feature>
<dbReference type="RefSeq" id="WP_328956107.1">
    <property type="nucleotide sequence ID" value="NZ_CP108110.1"/>
</dbReference>
<dbReference type="InterPro" id="IPR015424">
    <property type="entry name" value="PyrdxlP-dep_Trfase"/>
</dbReference>
<dbReference type="PRINTS" id="PR00035">
    <property type="entry name" value="HTHGNTR"/>
</dbReference>
<name>A0ABZ1U2B2_9ACTN</name>
<evidence type="ECO:0000256" key="2">
    <source>
        <dbReference type="ARBA" id="ARBA00022898"/>
    </source>
</evidence>
<dbReference type="InterPro" id="IPR004839">
    <property type="entry name" value="Aminotransferase_I/II_large"/>
</dbReference>
<evidence type="ECO:0000256" key="4">
    <source>
        <dbReference type="ARBA" id="ARBA00023125"/>
    </source>
</evidence>
<gene>
    <name evidence="8" type="ORF">OHA16_21615</name>
</gene>
<dbReference type="PANTHER" id="PTHR46577:SF1">
    <property type="entry name" value="HTH-TYPE TRANSCRIPTIONAL REGULATORY PROTEIN GABR"/>
    <property type="match status" value="1"/>
</dbReference>
<comment type="similarity">
    <text evidence="1">In the C-terminal section; belongs to the class-I pyridoxal-phosphate-dependent aminotransferase family.</text>
</comment>
<protein>
    <submittedName>
        <fullName evidence="8">PLP-dependent aminotransferase family protein</fullName>
    </submittedName>
</protein>
<dbReference type="PANTHER" id="PTHR46577">
    <property type="entry name" value="HTH-TYPE TRANSCRIPTIONAL REGULATORY PROTEIN GABR"/>
    <property type="match status" value="1"/>
</dbReference>
<evidence type="ECO:0000256" key="1">
    <source>
        <dbReference type="ARBA" id="ARBA00005384"/>
    </source>
</evidence>
<dbReference type="PROSITE" id="PS50949">
    <property type="entry name" value="HTH_GNTR"/>
    <property type="match status" value="1"/>
</dbReference>
<keyword evidence="2" id="KW-0663">Pyridoxal phosphate</keyword>
<evidence type="ECO:0000256" key="3">
    <source>
        <dbReference type="ARBA" id="ARBA00023015"/>
    </source>
</evidence>
<dbReference type="SMART" id="SM00345">
    <property type="entry name" value="HTH_GNTR"/>
    <property type="match status" value="1"/>
</dbReference>
<evidence type="ECO:0000313" key="9">
    <source>
        <dbReference type="Proteomes" id="UP001432222"/>
    </source>
</evidence>
<accession>A0ABZ1U2B2</accession>
<keyword evidence="5" id="KW-0804">Transcription</keyword>
<keyword evidence="8" id="KW-0808">Transferase</keyword>
<dbReference type="CDD" id="cd07377">
    <property type="entry name" value="WHTH_GntR"/>
    <property type="match status" value="1"/>
</dbReference>
<dbReference type="EMBL" id="CP108110">
    <property type="protein sequence ID" value="WUQ85330.1"/>
    <property type="molecule type" value="Genomic_DNA"/>
</dbReference>
<dbReference type="Gene3D" id="1.10.10.10">
    <property type="entry name" value="Winged helix-like DNA-binding domain superfamily/Winged helix DNA-binding domain"/>
    <property type="match status" value="1"/>
</dbReference>
<feature type="region of interest" description="Disordered" evidence="6">
    <location>
        <begin position="1"/>
        <end position="50"/>
    </location>
</feature>
<dbReference type="GO" id="GO:0008483">
    <property type="term" value="F:transaminase activity"/>
    <property type="evidence" value="ECO:0007669"/>
    <property type="project" value="UniProtKB-KW"/>
</dbReference>
<sequence length="545" mass="57784">MSRPRTTPGPAPSAPRNAPDTPRSAPRDTPETDPGSGDARGGRARDHAPWTAFGGDLHLDLTERRAAGAGLRAALEDALREAVQDGRLAPGTRLPSSRALGEDLGIARNTVVEAYGQLTAEGWLGSRPGSGTTVAERAAPRPAGRPVTVRADRRPTGRHDLLAGRPDLSLFPRSAWLASARRALAVAPHDAFDYGSPLGRIELRRALSDYLARVRGVRTDPDRLLVCAGFGQGLGLLATALRERGAGRIAVEGYGLPPQREVLRAAGLGLAPLPLDTNGARTDLLDGLGGAGGTADRPGAVLLTPAHQFPTGAALAADRRAAAVRWARERDGYVIEDDYDGEFRYDRQPLGAMQALDPDRVVYGGTAAKSLAPGLRLAWLALPDELVEPVARLKALADTMSPVTDQLTFAELITSGRYDRHVRRCRLHYRRRRDLLVAALAERAPRVRVTGIAAGLHAVLQLPPGSRPEAELMERARAAGLVLTGLDWYRAGPDAERALDLPAAPDTAPEAAPEAPPALVVGYATPSDHAFPAALDALCGILRES</sequence>
<feature type="region of interest" description="Disordered" evidence="6">
    <location>
        <begin position="126"/>
        <end position="151"/>
    </location>
</feature>
<dbReference type="Pfam" id="PF00155">
    <property type="entry name" value="Aminotran_1_2"/>
    <property type="match status" value="1"/>
</dbReference>
<dbReference type="InterPro" id="IPR000524">
    <property type="entry name" value="Tscrpt_reg_HTH_GntR"/>
</dbReference>
<keyword evidence="8" id="KW-0032">Aminotransferase</keyword>
<dbReference type="Gene3D" id="3.40.640.10">
    <property type="entry name" value="Type I PLP-dependent aspartate aminotransferase-like (Major domain)"/>
    <property type="match status" value="1"/>
</dbReference>
<proteinExistence type="inferred from homology"/>
<dbReference type="InterPro" id="IPR036388">
    <property type="entry name" value="WH-like_DNA-bd_sf"/>
</dbReference>
<dbReference type="InterPro" id="IPR051446">
    <property type="entry name" value="HTH_trans_reg/aminotransferase"/>
</dbReference>
<dbReference type="InterPro" id="IPR015421">
    <property type="entry name" value="PyrdxlP-dep_Trfase_major"/>
</dbReference>
<keyword evidence="9" id="KW-1185">Reference proteome</keyword>
<dbReference type="Pfam" id="PF00392">
    <property type="entry name" value="GntR"/>
    <property type="match status" value="1"/>
</dbReference>